<protein>
    <submittedName>
        <fullName evidence="1">Uncharacterized protein</fullName>
    </submittedName>
</protein>
<reference evidence="2" key="1">
    <citation type="submission" date="2019-03" db="EMBL/GenBank/DDBJ databases">
        <title>Weissella sp. 26KH-42 Genome sequencing.</title>
        <authorList>
            <person name="Heo J."/>
            <person name="Kim S.-J."/>
            <person name="Kim J.-S."/>
            <person name="Hong S.-B."/>
            <person name="Kwon S.-W."/>
        </authorList>
    </citation>
    <scope>NUCLEOTIDE SEQUENCE [LARGE SCALE GENOMIC DNA]</scope>
    <source>
        <strain evidence="2">26KH-42</strain>
    </source>
</reference>
<keyword evidence="2" id="KW-1185">Reference proteome</keyword>
<dbReference type="AlphaFoldDB" id="A0A4P6YRH9"/>
<proteinExistence type="predicted"/>
<dbReference type="EMBL" id="CP037940">
    <property type="protein sequence ID" value="QBO35234.1"/>
    <property type="molecule type" value="Genomic_DNA"/>
</dbReference>
<evidence type="ECO:0000313" key="1">
    <source>
        <dbReference type="EMBL" id="QBO35234.1"/>
    </source>
</evidence>
<accession>A0A4P6YRH9</accession>
<name>A0A4P6YRH9_9LACO</name>
<dbReference type="KEGG" id="wei:EQG49_01545"/>
<dbReference type="RefSeq" id="WP_133362314.1">
    <property type="nucleotide sequence ID" value="NZ_CP037940.1"/>
</dbReference>
<dbReference type="Proteomes" id="UP000292886">
    <property type="component" value="Chromosome"/>
</dbReference>
<gene>
    <name evidence="1" type="ORF">EQG49_01545</name>
</gene>
<evidence type="ECO:0000313" key="2">
    <source>
        <dbReference type="Proteomes" id="UP000292886"/>
    </source>
</evidence>
<organism evidence="1 2">
    <name type="scientific">Periweissella cryptocerci</name>
    <dbReference type="NCBI Taxonomy" id="2506420"/>
    <lineage>
        <taxon>Bacteria</taxon>
        <taxon>Bacillati</taxon>
        <taxon>Bacillota</taxon>
        <taxon>Bacilli</taxon>
        <taxon>Lactobacillales</taxon>
        <taxon>Lactobacillaceae</taxon>
        <taxon>Periweissella</taxon>
    </lineage>
</organism>
<sequence>MAKKPITKKKALKAFKDAQKPLEEDAPTKLFRQSKEYVESLASREQMLTFIELFNSVQEDKIEVEK</sequence>